<protein>
    <submittedName>
        <fullName evidence="3">Uncharacterized protein</fullName>
    </submittedName>
</protein>
<dbReference type="HOGENOM" id="CLU_905887_0_0_11"/>
<keyword evidence="2" id="KW-1133">Transmembrane helix</keyword>
<keyword evidence="2" id="KW-0812">Transmembrane</keyword>
<comment type="caution">
    <text evidence="3">The sequence shown here is derived from an EMBL/GenBank/DDBJ whole genome shotgun (WGS) entry which is preliminary data.</text>
</comment>
<proteinExistence type="predicted"/>
<evidence type="ECO:0000313" key="4">
    <source>
        <dbReference type="Proteomes" id="UP000015001"/>
    </source>
</evidence>
<feature type="compositionally biased region" description="Polar residues" evidence="1">
    <location>
        <begin position="266"/>
        <end position="278"/>
    </location>
</feature>
<evidence type="ECO:0000313" key="3">
    <source>
        <dbReference type="EMBL" id="EPJ35781.1"/>
    </source>
</evidence>
<dbReference type="EMBL" id="AOPY01001610">
    <property type="protein sequence ID" value="EPJ35781.1"/>
    <property type="molecule type" value="Genomic_DNA"/>
</dbReference>
<keyword evidence="4" id="KW-1185">Reference proteome</keyword>
<feature type="compositionally biased region" description="Basic and acidic residues" evidence="1">
    <location>
        <begin position="92"/>
        <end position="106"/>
    </location>
</feature>
<feature type="compositionally biased region" description="Low complexity" evidence="1">
    <location>
        <begin position="290"/>
        <end position="310"/>
    </location>
</feature>
<feature type="compositionally biased region" description="Low complexity" evidence="1">
    <location>
        <begin position="228"/>
        <end position="261"/>
    </location>
</feature>
<organism evidence="3 4">
    <name type="scientific">Streptomyces afghaniensis 772</name>
    <dbReference type="NCBI Taxonomy" id="1283301"/>
    <lineage>
        <taxon>Bacteria</taxon>
        <taxon>Bacillati</taxon>
        <taxon>Actinomycetota</taxon>
        <taxon>Actinomycetes</taxon>
        <taxon>Kitasatosporales</taxon>
        <taxon>Streptomycetaceae</taxon>
        <taxon>Streptomyces</taxon>
    </lineage>
</organism>
<feature type="compositionally biased region" description="Polar residues" evidence="1">
    <location>
        <begin position="190"/>
        <end position="203"/>
    </location>
</feature>
<evidence type="ECO:0000256" key="1">
    <source>
        <dbReference type="SAM" id="MobiDB-lite"/>
    </source>
</evidence>
<feature type="region of interest" description="Disordered" evidence="1">
    <location>
        <begin position="71"/>
        <end position="141"/>
    </location>
</feature>
<dbReference type="OrthoDB" id="3855728at2"/>
<name>S4MGZ6_9ACTN</name>
<keyword evidence="2" id="KW-0472">Membrane</keyword>
<evidence type="ECO:0000256" key="2">
    <source>
        <dbReference type="SAM" id="Phobius"/>
    </source>
</evidence>
<dbReference type="Proteomes" id="UP000015001">
    <property type="component" value="Unassembled WGS sequence"/>
</dbReference>
<dbReference type="AlphaFoldDB" id="S4MGZ6"/>
<reference evidence="3 4" key="1">
    <citation type="submission" date="2013-02" db="EMBL/GenBank/DDBJ databases">
        <title>Draft Genome Sequence of Streptomyces afghaniensis, Which Produces Compounds of the Julimycin B-Complex.</title>
        <authorList>
            <person name="Gruening B.A."/>
            <person name="Praeg A."/>
            <person name="Erxleben A."/>
            <person name="Guenther S."/>
            <person name="Fiedler H.-P."/>
            <person name="Goodfellow M."/>
            <person name="Mueller M."/>
        </authorList>
    </citation>
    <scope>NUCLEOTIDE SEQUENCE [LARGE SCALE GENOMIC DNA]</scope>
    <source>
        <strain evidence="3 4">772</strain>
    </source>
</reference>
<feature type="compositionally biased region" description="Basic residues" evidence="1">
    <location>
        <begin position="125"/>
        <end position="139"/>
    </location>
</feature>
<feature type="region of interest" description="Disordered" evidence="1">
    <location>
        <begin position="162"/>
        <end position="318"/>
    </location>
</feature>
<gene>
    <name evidence="3" type="ORF">STAFG_7156</name>
</gene>
<sequence>MDYCSSCRRHLNGALVCPGCGAYAPDIDPAADGRTGPAAWEYPAASGASLDGNVWDDGSVWDTNRAGTRELPLAYTGSSGGRHESPGTNASDGHETPDTDPSHGHDAPQTTTGADGYQAPQQGRAARRRQMARWKKNQRRAVVATAVALVGGGLTVAAMKGDSTHGVQSATAPEDTTMGGADGQAPAYTEPTSTLSDTARSSATPTTPPHAGRTSQREQPRAATPRSTPADPRTDAAAAPRELPKTTQPRTTVPDTVDTVTGGAGKSTSTVTEQQTTPPAAGTGKDSQQAASPETTPSTASPTPAATPPADSGSDPNNKELCVLVICLG</sequence>
<feature type="transmembrane region" description="Helical" evidence="2">
    <location>
        <begin position="141"/>
        <end position="159"/>
    </location>
</feature>
<dbReference type="RefSeq" id="WP_020276002.1">
    <property type="nucleotide sequence ID" value="NZ_KE354382.1"/>
</dbReference>
<dbReference type="PATRIC" id="fig|1283301.3.peg.7104"/>
<accession>S4MGZ6</accession>